<dbReference type="InterPro" id="IPR029061">
    <property type="entry name" value="THDP-binding"/>
</dbReference>
<dbReference type="SUPFAM" id="SSF52518">
    <property type="entry name" value="Thiamin diphosphate-binding fold (THDP-binding)"/>
    <property type="match status" value="1"/>
</dbReference>
<keyword evidence="4" id="KW-1185">Reference proteome</keyword>
<dbReference type="GO" id="GO:0005948">
    <property type="term" value="C:acetolactate synthase complex"/>
    <property type="evidence" value="ECO:0007669"/>
    <property type="project" value="TreeGrafter"/>
</dbReference>
<dbReference type="GO" id="GO:0009099">
    <property type="term" value="P:L-valine biosynthetic process"/>
    <property type="evidence" value="ECO:0007669"/>
    <property type="project" value="TreeGrafter"/>
</dbReference>
<dbReference type="Pfam" id="PF02776">
    <property type="entry name" value="TPP_enzyme_N"/>
    <property type="match status" value="1"/>
</dbReference>
<dbReference type="CDD" id="cd07035">
    <property type="entry name" value="TPP_PYR_POX_like"/>
    <property type="match status" value="1"/>
</dbReference>
<dbReference type="Gene3D" id="3.40.50.970">
    <property type="match status" value="1"/>
</dbReference>
<dbReference type="InterPro" id="IPR045229">
    <property type="entry name" value="TPP_enz"/>
</dbReference>
<comment type="similarity">
    <text evidence="1">Belongs to the TPP enzyme family.</text>
</comment>
<evidence type="ECO:0000313" key="4">
    <source>
        <dbReference type="Proteomes" id="UP001141806"/>
    </source>
</evidence>
<evidence type="ECO:0000256" key="1">
    <source>
        <dbReference type="ARBA" id="ARBA00007812"/>
    </source>
</evidence>
<dbReference type="GO" id="GO:0030976">
    <property type="term" value="F:thiamine pyrophosphate binding"/>
    <property type="evidence" value="ECO:0007669"/>
    <property type="project" value="InterPro"/>
</dbReference>
<dbReference type="GO" id="GO:0003984">
    <property type="term" value="F:acetolactate synthase activity"/>
    <property type="evidence" value="ECO:0007669"/>
    <property type="project" value="TreeGrafter"/>
</dbReference>
<reference evidence="3" key="1">
    <citation type="journal article" date="2023" name="Plant J.">
        <title>The genome of the king protea, Protea cynaroides.</title>
        <authorList>
            <person name="Chang J."/>
            <person name="Duong T.A."/>
            <person name="Schoeman C."/>
            <person name="Ma X."/>
            <person name="Roodt D."/>
            <person name="Barker N."/>
            <person name="Li Z."/>
            <person name="Van de Peer Y."/>
            <person name="Mizrachi E."/>
        </authorList>
    </citation>
    <scope>NUCLEOTIDE SEQUENCE</scope>
    <source>
        <tissue evidence="3">Young leaves</tissue>
    </source>
</reference>
<accession>A0A9Q0QXW2</accession>
<evidence type="ECO:0000259" key="2">
    <source>
        <dbReference type="Pfam" id="PF02776"/>
    </source>
</evidence>
<sequence length="159" mass="17480">MEPLTSYPNTRLLGTQQRSMPSPMVSIRNISLAKPSFLPSSLKALCNRILLSIFTNYPKSSSCRPHLVTNTLSKLTLCPPPHPTTSIAASKGFNVLVEALDHEDVTTVFTYRGGASMEIHQALTCSSIIRNVLSRHDQGGIFIAEGYVYAISYHVTPQF</sequence>
<dbReference type="Proteomes" id="UP001141806">
    <property type="component" value="Unassembled WGS sequence"/>
</dbReference>
<dbReference type="AlphaFoldDB" id="A0A9Q0QXW2"/>
<comment type="caution">
    <text evidence="3">The sequence shown here is derived from an EMBL/GenBank/DDBJ whole genome shotgun (WGS) entry which is preliminary data.</text>
</comment>
<dbReference type="EMBL" id="JAMYWD010000003">
    <property type="protein sequence ID" value="KAJ4976093.1"/>
    <property type="molecule type" value="Genomic_DNA"/>
</dbReference>
<name>A0A9Q0QXW2_9MAGN</name>
<proteinExistence type="inferred from homology"/>
<feature type="domain" description="Thiamine pyrophosphate enzyme N-terminal TPP-binding" evidence="2">
    <location>
        <begin position="91"/>
        <end position="148"/>
    </location>
</feature>
<dbReference type="GO" id="GO:0009097">
    <property type="term" value="P:isoleucine biosynthetic process"/>
    <property type="evidence" value="ECO:0007669"/>
    <property type="project" value="TreeGrafter"/>
</dbReference>
<dbReference type="GO" id="GO:0050660">
    <property type="term" value="F:flavin adenine dinucleotide binding"/>
    <property type="evidence" value="ECO:0007669"/>
    <property type="project" value="TreeGrafter"/>
</dbReference>
<dbReference type="OrthoDB" id="1737306at2759"/>
<dbReference type="PANTHER" id="PTHR18968">
    <property type="entry name" value="THIAMINE PYROPHOSPHATE ENZYMES"/>
    <property type="match status" value="1"/>
</dbReference>
<evidence type="ECO:0000313" key="3">
    <source>
        <dbReference type="EMBL" id="KAJ4976093.1"/>
    </source>
</evidence>
<dbReference type="InterPro" id="IPR012001">
    <property type="entry name" value="Thiamin_PyroP_enz_TPP-bd_dom"/>
</dbReference>
<protein>
    <recommendedName>
        <fullName evidence="2">Thiamine pyrophosphate enzyme N-terminal TPP-binding domain-containing protein</fullName>
    </recommendedName>
</protein>
<gene>
    <name evidence="3" type="ORF">NE237_001199</name>
</gene>
<organism evidence="3 4">
    <name type="scientific">Protea cynaroides</name>
    <dbReference type="NCBI Taxonomy" id="273540"/>
    <lineage>
        <taxon>Eukaryota</taxon>
        <taxon>Viridiplantae</taxon>
        <taxon>Streptophyta</taxon>
        <taxon>Embryophyta</taxon>
        <taxon>Tracheophyta</taxon>
        <taxon>Spermatophyta</taxon>
        <taxon>Magnoliopsida</taxon>
        <taxon>Proteales</taxon>
        <taxon>Proteaceae</taxon>
        <taxon>Protea</taxon>
    </lineage>
</organism>
<dbReference type="PANTHER" id="PTHR18968:SF13">
    <property type="entry name" value="ACETOLACTATE SYNTHASE CATALYTIC SUBUNIT, MITOCHONDRIAL"/>
    <property type="match status" value="1"/>
</dbReference>